<evidence type="ECO:0000313" key="2">
    <source>
        <dbReference type="EMBL" id="EDN00974.1"/>
    </source>
</evidence>
<protein>
    <submittedName>
        <fullName evidence="2">Uncharacterized protein</fullName>
    </submittedName>
</protein>
<comment type="caution">
    <text evidence="2">The sequence shown here is derived from an EMBL/GenBank/DDBJ whole genome shotgun (WGS) entry which is preliminary data.</text>
</comment>
<reference evidence="2 3" key="1">
    <citation type="submission" date="2007-04" db="EMBL/GenBank/DDBJ databases">
        <authorList>
            <person name="Fulton L."/>
            <person name="Clifton S."/>
            <person name="Fulton B."/>
            <person name="Xu J."/>
            <person name="Minx P."/>
            <person name="Pepin K.H."/>
            <person name="Johnson M."/>
            <person name="Thiruvilangam P."/>
            <person name="Bhonagiri V."/>
            <person name="Nash W.E."/>
            <person name="Mardis E.R."/>
            <person name="Wilson R.K."/>
        </authorList>
    </citation>
    <scope>NUCLEOTIDE SEQUENCE [LARGE SCALE GENOMIC DNA]</scope>
    <source>
        <strain evidence="2 3">ATCC 29799</strain>
    </source>
</reference>
<gene>
    <name evidence="2" type="ORF">BACCAP_01196</name>
</gene>
<dbReference type="Proteomes" id="UP000003639">
    <property type="component" value="Unassembled WGS sequence"/>
</dbReference>
<name>A6NSL7_9FIRM</name>
<dbReference type="eggNOG" id="ENOG50334NJ">
    <property type="taxonomic scope" value="Bacteria"/>
</dbReference>
<dbReference type="Pfam" id="PF20069">
    <property type="entry name" value="DUF6465"/>
    <property type="match status" value="1"/>
</dbReference>
<proteinExistence type="predicted"/>
<organism evidence="2 3">
    <name type="scientific">Pseudoflavonifractor capillosus ATCC 29799</name>
    <dbReference type="NCBI Taxonomy" id="411467"/>
    <lineage>
        <taxon>Bacteria</taxon>
        <taxon>Bacillati</taxon>
        <taxon>Bacillota</taxon>
        <taxon>Clostridia</taxon>
        <taxon>Eubacteriales</taxon>
        <taxon>Oscillospiraceae</taxon>
        <taxon>Pseudoflavonifractor</taxon>
    </lineage>
</organism>
<dbReference type="InterPro" id="IPR046313">
    <property type="entry name" value="DUF6465"/>
</dbReference>
<evidence type="ECO:0000313" key="3">
    <source>
        <dbReference type="Proteomes" id="UP000003639"/>
    </source>
</evidence>
<sequence>MDWRNLHMIAGAKRREAAVKAAEEKTAAKAVETVETKAVKAEVETVAKAEPVKAETVAETAPKAAEKKTARKTATKKAAEKAVEAPAEKAVETKTTIILEYCGRQVTETTMIAGAKKVWAEAGRTEAIETMELYVKPEDGAVYCVINGEPIGKFCY</sequence>
<accession>A6NSL7</accession>
<reference evidence="2 3" key="2">
    <citation type="submission" date="2007-06" db="EMBL/GenBank/DDBJ databases">
        <title>Draft genome sequence of Pseudoflavonifractor capillosus ATCC 29799.</title>
        <authorList>
            <person name="Sudarsanam P."/>
            <person name="Ley R."/>
            <person name="Guruge J."/>
            <person name="Turnbaugh P.J."/>
            <person name="Mahowald M."/>
            <person name="Liep D."/>
            <person name="Gordon J."/>
        </authorList>
    </citation>
    <scope>NUCLEOTIDE SEQUENCE [LARGE SCALE GENOMIC DNA]</scope>
    <source>
        <strain evidence="2 3">ATCC 29799</strain>
    </source>
</reference>
<evidence type="ECO:0000256" key="1">
    <source>
        <dbReference type="SAM" id="MobiDB-lite"/>
    </source>
</evidence>
<keyword evidence="3" id="KW-1185">Reference proteome</keyword>
<feature type="compositionally biased region" description="Low complexity" evidence="1">
    <location>
        <begin position="54"/>
        <end position="63"/>
    </location>
</feature>
<dbReference type="EMBL" id="AAXG02000008">
    <property type="protein sequence ID" value="EDN00974.1"/>
    <property type="molecule type" value="Genomic_DNA"/>
</dbReference>
<dbReference type="AlphaFoldDB" id="A6NSL7"/>
<feature type="region of interest" description="Disordered" evidence="1">
    <location>
        <begin position="52"/>
        <end position="72"/>
    </location>
</feature>